<reference evidence="1 2" key="1">
    <citation type="journal article" date="2015" name="Genome Biol. Evol.">
        <title>Comparative Genomics of a Bacterivorous Green Alga Reveals Evolutionary Causalities and Consequences of Phago-Mixotrophic Mode of Nutrition.</title>
        <authorList>
            <person name="Burns J.A."/>
            <person name="Paasch A."/>
            <person name="Narechania A."/>
            <person name="Kim E."/>
        </authorList>
    </citation>
    <scope>NUCLEOTIDE SEQUENCE [LARGE SCALE GENOMIC DNA]</scope>
    <source>
        <strain evidence="1 2">PLY_AMNH</strain>
    </source>
</reference>
<evidence type="ECO:0000313" key="1">
    <source>
        <dbReference type="EMBL" id="KAK3237830.1"/>
    </source>
</evidence>
<dbReference type="Proteomes" id="UP001190700">
    <property type="component" value="Unassembled WGS sequence"/>
</dbReference>
<gene>
    <name evidence="1" type="ORF">CYMTET_52121</name>
</gene>
<keyword evidence="2" id="KW-1185">Reference proteome</keyword>
<sequence>MLSSASSLRILSNTERHECEMRIFEAFWLFDSSDTELPGGFEPDELSENSPAKMVQAFPQDLVLVGRACVLIRGISSRLEAPWSLSRQWAAYAQAAIDRREKAGTVVVETEGARPTLAEVGKRFGFALATLRDWVLGIVVQTVFAILPTRLKEHIMKVAIGITAKIVLWREKRASKTPAFSSATV</sequence>
<evidence type="ECO:0000313" key="2">
    <source>
        <dbReference type="Proteomes" id="UP001190700"/>
    </source>
</evidence>
<dbReference type="AlphaFoldDB" id="A0AAE0BL34"/>
<comment type="caution">
    <text evidence="1">The sequence shown here is derived from an EMBL/GenBank/DDBJ whole genome shotgun (WGS) entry which is preliminary data.</text>
</comment>
<name>A0AAE0BL34_9CHLO</name>
<organism evidence="1 2">
    <name type="scientific">Cymbomonas tetramitiformis</name>
    <dbReference type="NCBI Taxonomy" id="36881"/>
    <lineage>
        <taxon>Eukaryota</taxon>
        <taxon>Viridiplantae</taxon>
        <taxon>Chlorophyta</taxon>
        <taxon>Pyramimonadophyceae</taxon>
        <taxon>Pyramimonadales</taxon>
        <taxon>Pyramimonadaceae</taxon>
        <taxon>Cymbomonas</taxon>
    </lineage>
</organism>
<accession>A0AAE0BL34</accession>
<proteinExistence type="predicted"/>
<dbReference type="EMBL" id="LGRX02034426">
    <property type="protein sequence ID" value="KAK3237830.1"/>
    <property type="molecule type" value="Genomic_DNA"/>
</dbReference>
<protein>
    <submittedName>
        <fullName evidence="1">Uncharacterized protein</fullName>
    </submittedName>
</protein>